<sequence length="259" mass="28763">MRSYPALAGLRIGCVQYLNSKPLIHGYEGPVIFDHPSGLARGLVAGQLDVALVPTFEALRTPHYTLANDVGIACAGAVYSVFLAHRGPLAELRRLALDPASLTSVHLLQVLLREYHGVRPELLPLSAFPKEADAALIIGNQAIEFRQQDKDGYQILDLGEEWKRCTGLPFVFAPWLMRPDLPHAAEVADDLRALKDYGVAHLDEIIEAEPRDPAFTRRYLTEHIRFKLGEPEKAGIAKYRELLAKHGFITDAQTPLRFA</sequence>
<comment type="caution">
    <text evidence="5">The sequence shown here is derived from an EMBL/GenBank/DDBJ whole genome shotgun (WGS) entry which is preliminary data.</text>
</comment>
<reference evidence="5 6" key="1">
    <citation type="journal article" date="2011" name="J. Bacteriol.">
        <title>Genome sequence of Chthoniobacter flavus Ellin428, an aerobic heterotrophic soil bacterium.</title>
        <authorList>
            <person name="Kant R."/>
            <person name="van Passel M.W."/>
            <person name="Palva A."/>
            <person name="Lucas S."/>
            <person name="Lapidus A."/>
            <person name="Glavina Del Rio T."/>
            <person name="Dalin E."/>
            <person name="Tice H."/>
            <person name="Bruce D."/>
            <person name="Goodwin L."/>
            <person name="Pitluck S."/>
            <person name="Larimer F.W."/>
            <person name="Land M.L."/>
            <person name="Hauser L."/>
            <person name="Sangwan P."/>
            <person name="de Vos W.M."/>
            <person name="Janssen P.H."/>
            <person name="Smidt H."/>
        </authorList>
    </citation>
    <scope>NUCLEOTIDE SEQUENCE [LARGE SCALE GENOMIC DNA]</scope>
    <source>
        <strain evidence="5 6">Ellin428</strain>
    </source>
</reference>
<dbReference type="EC" id="4.2.1.151" evidence="4"/>
<accession>B4CWR7</accession>
<dbReference type="GO" id="GO:0016836">
    <property type="term" value="F:hydro-lyase activity"/>
    <property type="evidence" value="ECO:0007669"/>
    <property type="project" value="UniProtKB-UniRule"/>
</dbReference>
<evidence type="ECO:0000256" key="3">
    <source>
        <dbReference type="ARBA" id="ARBA00023239"/>
    </source>
</evidence>
<dbReference type="EMBL" id="ABVL01000002">
    <property type="protein sequence ID" value="EDY21859.1"/>
    <property type="molecule type" value="Genomic_DNA"/>
</dbReference>
<dbReference type="PANTHER" id="PTHR37690">
    <property type="entry name" value="CHORISMATE DEHYDRATASE"/>
    <property type="match status" value="1"/>
</dbReference>
<dbReference type="RefSeq" id="WP_006978431.1">
    <property type="nucleotide sequence ID" value="NZ_ABVL01000002.1"/>
</dbReference>
<dbReference type="STRING" id="497964.CfE428DRAFT_1105"/>
<gene>
    <name evidence="4" type="primary">mqnA</name>
    <name evidence="5" type="ORF">CfE428DRAFT_1105</name>
</gene>
<dbReference type="UniPathway" id="UPA00079"/>
<comment type="catalytic activity">
    <reaction evidence="4">
        <text>chorismate = 3-[(1-carboxyvinyl)-oxy]benzoate + H2O</text>
        <dbReference type="Rhea" id="RHEA:40051"/>
        <dbReference type="ChEBI" id="CHEBI:15377"/>
        <dbReference type="ChEBI" id="CHEBI:29748"/>
        <dbReference type="ChEBI" id="CHEBI:76981"/>
        <dbReference type="EC" id="4.2.1.151"/>
    </reaction>
</comment>
<evidence type="ECO:0000256" key="2">
    <source>
        <dbReference type="ARBA" id="ARBA00022428"/>
    </source>
</evidence>
<dbReference type="AlphaFoldDB" id="B4CWR7"/>
<dbReference type="Proteomes" id="UP000005824">
    <property type="component" value="Unassembled WGS sequence"/>
</dbReference>
<dbReference type="InParanoid" id="B4CWR7"/>
<evidence type="ECO:0000256" key="1">
    <source>
        <dbReference type="ARBA" id="ARBA00004863"/>
    </source>
</evidence>
<dbReference type="PANTHER" id="PTHR37690:SF1">
    <property type="entry name" value="CHORISMATE DEHYDRATASE"/>
    <property type="match status" value="1"/>
</dbReference>
<keyword evidence="6" id="KW-1185">Reference proteome</keyword>
<dbReference type="CDD" id="cd13634">
    <property type="entry name" value="PBP2_Sco4506"/>
    <property type="match status" value="1"/>
</dbReference>
<evidence type="ECO:0000313" key="6">
    <source>
        <dbReference type="Proteomes" id="UP000005824"/>
    </source>
</evidence>
<dbReference type="GO" id="GO:0009234">
    <property type="term" value="P:menaquinone biosynthetic process"/>
    <property type="evidence" value="ECO:0007669"/>
    <property type="project" value="UniProtKB-UniRule"/>
</dbReference>
<keyword evidence="2 4" id="KW-0474">Menaquinone biosynthesis</keyword>
<dbReference type="InterPro" id="IPR003773">
    <property type="entry name" value="Menaquinone_biosynth"/>
</dbReference>
<dbReference type="eggNOG" id="COG1427">
    <property type="taxonomic scope" value="Bacteria"/>
</dbReference>
<dbReference type="HAMAP" id="MF_00995">
    <property type="entry name" value="MqnA"/>
    <property type="match status" value="1"/>
</dbReference>
<comment type="function">
    <text evidence="4">Catalyzes the dehydration of chorismate into 3-[(1-carboxyvinyl)oxy]benzoate, a step in the biosynthesis of menaquinone (MK, vitamin K2).</text>
</comment>
<dbReference type="SUPFAM" id="SSF53850">
    <property type="entry name" value="Periplasmic binding protein-like II"/>
    <property type="match status" value="1"/>
</dbReference>
<protein>
    <recommendedName>
        <fullName evidence="4">Chorismate dehydratase</fullName>
        <ecNumber evidence="4">4.2.1.151</ecNumber>
    </recommendedName>
    <alternativeName>
        <fullName evidence="4">Menaquinone biosynthetic enzyme MqnA</fullName>
    </alternativeName>
</protein>
<proteinExistence type="inferred from homology"/>
<name>B4CWR7_9BACT</name>
<comment type="pathway">
    <text evidence="1 4">Quinol/quinone metabolism; menaquinone biosynthesis.</text>
</comment>
<comment type="similarity">
    <text evidence="4">Belongs to the MqnA/MqnD family. MqnA subfamily.</text>
</comment>
<dbReference type="Gene3D" id="3.40.190.10">
    <property type="entry name" value="Periplasmic binding protein-like II"/>
    <property type="match status" value="2"/>
</dbReference>
<organism evidence="5 6">
    <name type="scientific">Chthoniobacter flavus Ellin428</name>
    <dbReference type="NCBI Taxonomy" id="497964"/>
    <lineage>
        <taxon>Bacteria</taxon>
        <taxon>Pseudomonadati</taxon>
        <taxon>Verrucomicrobiota</taxon>
        <taxon>Spartobacteria</taxon>
        <taxon>Chthoniobacterales</taxon>
        <taxon>Chthoniobacteraceae</taxon>
        <taxon>Chthoniobacter</taxon>
    </lineage>
</organism>
<evidence type="ECO:0000313" key="5">
    <source>
        <dbReference type="EMBL" id="EDY21859.1"/>
    </source>
</evidence>
<keyword evidence="3 4" id="KW-0456">Lyase</keyword>
<evidence type="ECO:0000256" key="4">
    <source>
        <dbReference type="HAMAP-Rule" id="MF_00995"/>
    </source>
</evidence>
<dbReference type="InterPro" id="IPR030868">
    <property type="entry name" value="MqnA"/>
</dbReference>
<dbReference type="Pfam" id="PF02621">
    <property type="entry name" value="VitK2_biosynth"/>
    <property type="match status" value="1"/>
</dbReference>